<dbReference type="GO" id="GO:0003955">
    <property type="term" value="F:NAD(P)H dehydrogenase (quinone) activity"/>
    <property type="evidence" value="ECO:0007669"/>
    <property type="project" value="TreeGrafter"/>
</dbReference>
<dbReference type="InterPro" id="IPR003680">
    <property type="entry name" value="Flavodoxin_fold"/>
</dbReference>
<gene>
    <name evidence="3" type="ORF">PQ456_16025</name>
</gene>
<protein>
    <submittedName>
        <fullName evidence="3">NAD(P)H-dependent oxidoreductase</fullName>
    </submittedName>
</protein>
<evidence type="ECO:0000256" key="1">
    <source>
        <dbReference type="ARBA" id="ARBA00023002"/>
    </source>
</evidence>
<dbReference type="GO" id="GO:0009055">
    <property type="term" value="F:electron transfer activity"/>
    <property type="evidence" value="ECO:0007669"/>
    <property type="project" value="TreeGrafter"/>
</dbReference>
<dbReference type="InterPro" id="IPR046980">
    <property type="entry name" value="KefG/KefF"/>
</dbReference>
<dbReference type="PANTHER" id="PTHR47307">
    <property type="entry name" value="GLUTATHIONE-REGULATED POTASSIUM-EFFLUX SYSTEM ANCILLARY PROTEIN KEFG"/>
    <property type="match status" value="1"/>
</dbReference>
<dbReference type="AlphaFoldDB" id="A0AAX3LYI8"/>
<keyword evidence="4" id="KW-1185">Reference proteome</keyword>
<dbReference type="KEGG" id="pka:PQ456_16025"/>
<dbReference type="Gene3D" id="3.40.50.360">
    <property type="match status" value="1"/>
</dbReference>
<organism evidence="3 4">
    <name type="scientific">Paenibacillus kyungheensis</name>
    <dbReference type="NCBI Taxonomy" id="1452732"/>
    <lineage>
        <taxon>Bacteria</taxon>
        <taxon>Bacillati</taxon>
        <taxon>Bacillota</taxon>
        <taxon>Bacilli</taxon>
        <taxon>Bacillales</taxon>
        <taxon>Paenibacillaceae</taxon>
        <taxon>Paenibacillus</taxon>
    </lineage>
</organism>
<reference evidence="3 4" key="1">
    <citation type="submission" date="2023-02" db="EMBL/GenBank/DDBJ databases">
        <title>Genome sequence of Paenibacillus kyungheensis KACC 18744.</title>
        <authorList>
            <person name="Kim S."/>
            <person name="Heo J."/>
            <person name="Kwon S.-W."/>
        </authorList>
    </citation>
    <scope>NUCLEOTIDE SEQUENCE [LARGE SCALE GENOMIC DNA]</scope>
    <source>
        <strain evidence="3 4">KACC 18744</strain>
    </source>
</reference>
<dbReference type="Proteomes" id="UP001220509">
    <property type="component" value="Chromosome"/>
</dbReference>
<evidence type="ECO:0000313" key="4">
    <source>
        <dbReference type="Proteomes" id="UP001220509"/>
    </source>
</evidence>
<keyword evidence="1" id="KW-0560">Oxidoreductase</keyword>
<dbReference type="EMBL" id="CP117416">
    <property type="protein sequence ID" value="WCT54697.1"/>
    <property type="molecule type" value="Genomic_DNA"/>
</dbReference>
<evidence type="ECO:0000259" key="2">
    <source>
        <dbReference type="Pfam" id="PF02525"/>
    </source>
</evidence>
<evidence type="ECO:0000313" key="3">
    <source>
        <dbReference type="EMBL" id="WCT54697.1"/>
    </source>
</evidence>
<accession>A0AAX3LYI8</accession>
<sequence length="182" mass="21078">MKTLIILAHPNLATSKVNKRWHQELLQYPDQVTIHELYQAYPDWNINVAQEQQLLEAYDHIILQFPFYWYSYPPLLKKWLDDVFLYGWAYGSSGNKLNGKKIGLAIAIGNKQENYRPEGSVMFTVEQLLSPFQASMQHIGAIALPHFAMFGASFQATEQQINQSAKDYINYIIEHQSEVARK</sequence>
<dbReference type="InterPro" id="IPR029039">
    <property type="entry name" value="Flavoprotein-like_sf"/>
</dbReference>
<dbReference type="RefSeq" id="WP_273613184.1">
    <property type="nucleotide sequence ID" value="NZ_CP117416.1"/>
</dbReference>
<proteinExistence type="predicted"/>
<name>A0AAX3LYI8_9BACL</name>
<dbReference type="GO" id="GO:0010181">
    <property type="term" value="F:FMN binding"/>
    <property type="evidence" value="ECO:0007669"/>
    <property type="project" value="TreeGrafter"/>
</dbReference>
<dbReference type="SUPFAM" id="SSF52218">
    <property type="entry name" value="Flavoproteins"/>
    <property type="match status" value="1"/>
</dbReference>
<dbReference type="PANTHER" id="PTHR47307:SF1">
    <property type="entry name" value="GLUTATHIONE-REGULATED POTASSIUM-EFFLUX SYSTEM ANCILLARY PROTEIN KEFG"/>
    <property type="match status" value="1"/>
</dbReference>
<dbReference type="Pfam" id="PF02525">
    <property type="entry name" value="Flavodoxin_2"/>
    <property type="match status" value="1"/>
</dbReference>
<feature type="domain" description="Flavodoxin-like fold" evidence="2">
    <location>
        <begin position="1"/>
        <end position="170"/>
    </location>
</feature>